<evidence type="ECO:0000256" key="2">
    <source>
        <dbReference type="ARBA" id="ARBA00022679"/>
    </source>
</evidence>
<dbReference type="PANTHER" id="PTHR19136:SF81">
    <property type="entry name" value="MOLYBDENUM COFACTOR GUANYLYLTRANSFERASE"/>
    <property type="match status" value="1"/>
</dbReference>
<evidence type="ECO:0000256" key="5">
    <source>
        <dbReference type="ARBA" id="ARBA00022842"/>
    </source>
</evidence>
<keyword evidence="4" id="KW-0547">Nucleotide-binding</keyword>
<accession>A0A381PT47</accession>
<keyword evidence="2" id="KW-0808">Transferase</keyword>
<dbReference type="PANTHER" id="PTHR19136">
    <property type="entry name" value="MOLYBDENUM COFACTOR GUANYLYLTRANSFERASE"/>
    <property type="match status" value="1"/>
</dbReference>
<evidence type="ECO:0000256" key="7">
    <source>
        <dbReference type="ARBA" id="ARBA00023150"/>
    </source>
</evidence>
<dbReference type="SUPFAM" id="SSF53448">
    <property type="entry name" value="Nucleotide-diphospho-sugar transferases"/>
    <property type="match status" value="1"/>
</dbReference>
<reference evidence="9" key="1">
    <citation type="submission" date="2018-05" db="EMBL/GenBank/DDBJ databases">
        <authorList>
            <person name="Lanie J.A."/>
            <person name="Ng W.-L."/>
            <person name="Kazmierczak K.M."/>
            <person name="Andrzejewski T.M."/>
            <person name="Davidsen T.M."/>
            <person name="Wayne K.J."/>
            <person name="Tettelin H."/>
            <person name="Glass J.I."/>
            <person name="Rusch D."/>
            <person name="Podicherti R."/>
            <person name="Tsui H.-C.T."/>
            <person name="Winkler M.E."/>
        </authorList>
    </citation>
    <scope>NUCLEOTIDE SEQUENCE</scope>
</reference>
<dbReference type="Pfam" id="PF12804">
    <property type="entry name" value="NTP_transf_3"/>
    <property type="match status" value="1"/>
</dbReference>
<keyword evidence="3" id="KW-0479">Metal-binding</keyword>
<sequence>MGSDKASLQIQGRPMIQWVVDSMKDAGIETVVALGDRPDLGLPALADKEPSNGPLGAIIGAITHYGTLLVCPCDVPMVSSDLLRELVSCAEEVKDSVVLAHSGRLEPLIGVYKQESLELLKVGYARGARGPKMALNSKDYATVDVSPDLVKNINTQEDFQSVLPILDL</sequence>
<keyword evidence="7" id="KW-0501">Molybdenum cofactor biosynthesis</keyword>
<dbReference type="EMBL" id="UINC01001039">
    <property type="protein sequence ID" value="SUZ68643.1"/>
    <property type="molecule type" value="Genomic_DNA"/>
</dbReference>
<dbReference type="GO" id="GO:0046872">
    <property type="term" value="F:metal ion binding"/>
    <property type="evidence" value="ECO:0007669"/>
    <property type="project" value="UniProtKB-KW"/>
</dbReference>
<proteinExistence type="predicted"/>
<evidence type="ECO:0000259" key="8">
    <source>
        <dbReference type="Pfam" id="PF12804"/>
    </source>
</evidence>
<evidence type="ECO:0000256" key="4">
    <source>
        <dbReference type="ARBA" id="ARBA00022741"/>
    </source>
</evidence>
<evidence type="ECO:0000256" key="1">
    <source>
        <dbReference type="ARBA" id="ARBA00022490"/>
    </source>
</evidence>
<dbReference type="CDD" id="cd02503">
    <property type="entry name" value="MobA"/>
    <property type="match status" value="1"/>
</dbReference>
<keyword evidence="5" id="KW-0460">Magnesium</keyword>
<dbReference type="InterPro" id="IPR013482">
    <property type="entry name" value="Molybde_CF_guanTrfase"/>
</dbReference>
<dbReference type="GO" id="GO:0005525">
    <property type="term" value="F:GTP binding"/>
    <property type="evidence" value="ECO:0007669"/>
    <property type="project" value="UniProtKB-KW"/>
</dbReference>
<gene>
    <name evidence="9" type="ORF">METZ01_LOCUS21497</name>
</gene>
<dbReference type="GO" id="GO:0016779">
    <property type="term" value="F:nucleotidyltransferase activity"/>
    <property type="evidence" value="ECO:0007669"/>
    <property type="project" value="UniProtKB-ARBA"/>
</dbReference>
<dbReference type="Gene3D" id="3.90.550.10">
    <property type="entry name" value="Spore Coat Polysaccharide Biosynthesis Protein SpsA, Chain A"/>
    <property type="match status" value="1"/>
</dbReference>
<organism evidence="9">
    <name type="scientific">marine metagenome</name>
    <dbReference type="NCBI Taxonomy" id="408172"/>
    <lineage>
        <taxon>unclassified sequences</taxon>
        <taxon>metagenomes</taxon>
        <taxon>ecological metagenomes</taxon>
    </lineage>
</organism>
<protein>
    <recommendedName>
        <fullName evidence="8">MobA-like NTP transferase domain-containing protein</fullName>
    </recommendedName>
</protein>
<dbReference type="InterPro" id="IPR025877">
    <property type="entry name" value="MobA-like_NTP_Trfase"/>
</dbReference>
<evidence type="ECO:0000256" key="3">
    <source>
        <dbReference type="ARBA" id="ARBA00022723"/>
    </source>
</evidence>
<dbReference type="InterPro" id="IPR029044">
    <property type="entry name" value="Nucleotide-diphossugar_trans"/>
</dbReference>
<feature type="domain" description="MobA-like NTP transferase" evidence="8">
    <location>
        <begin position="1"/>
        <end position="133"/>
    </location>
</feature>
<evidence type="ECO:0000256" key="6">
    <source>
        <dbReference type="ARBA" id="ARBA00023134"/>
    </source>
</evidence>
<keyword evidence="6" id="KW-0342">GTP-binding</keyword>
<keyword evidence="1" id="KW-0963">Cytoplasm</keyword>
<dbReference type="AlphaFoldDB" id="A0A381PT47"/>
<name>A0A381PT47_9ZZZZ</name>
<evidence type="ECO:0000313" key="9">
    <source>
        <dbReference type="EMBL" id="SUZ68643.1"/>
    </source>
</evidence>
<dbReference type="GO" id="GO:0006777">
    <property type="term" value="P:Mo-molybdopterin cofactor biosynthetic process"/>
    <property type="evidence" value="ECO:0007669"/>
    <property type="project" value="UniProtKB-KW"/>
</dbReference>